<reference evidence="2" key="1">
    <citation type="submission" date="2020-06" db="EMBL/GenBank/DDBJ databases">
        <authorList>
            <consortium name="Plant Systems Biology data submission"/>
        </authorList>
    </citation>
    <scope>NUCLEOTIDE SEQUENCE</scope>
    <source>
        <strain evidence="2">D6</strain>
    </source>
</reference>
<gene>
    <name evidence="2" type="ORF">SEMRO_6_G005050.1</name>
</gene>
<dbReference type="AlphaFoldDB" id="A0A9N8DB74"/>
<evidence type="ECO:0000256" key="1">
    <source>
        <dbReference type="SAM" id="Phobius"/>
    </source>
</evidence>
<protein>
    <submittedName>
        <fullName evidence="2">Uncharacterized protein</fullName>
    </submittedName>
</protein>
<keyword evidence="1" id="KW-0812">Transmembrane</keyword>
<keyword evidence="1" id="KW-1133">Transmembrane helix</keyword>
<name>A0A9N8DB74_9STRA</name>
<dbReference type="Proteomes" id="UP001153069">
    <property type="component" value="Unassembled WGS sequence"/>
</dbReference>
<keyword evidence="1" id="KW-0472">Membrane</keyword>
<dbReference type="EMBL" id="CAICTM010000006">
    <property type="protein sequence ID" value="CAB9496534.1"/>
    <property type="molecule type" value="Genomic_DNA"/>
</dbReference>
<feature type="transmembrane region" description="Helical" evidence="1">
    <location>
        <begin position="64"/>
        <end position="84"/>
    </location>
</feature>
<proteinExistence type="predicted"/>
<evidence type="ECO:0000313" key="3">
    <source>
        <dbReference type="Proteomes" id="UP001153069"/>
    </source>
</evidence>
<evidence type="ECO:0000313" key="2">
    <source>
        <dbReference type="EMBL" id="CAB9496534.1"/>
    </source>
</evidence>
<comment type="caution">
    <text evidence="2">The sequence shown here is derived from an EMBL/GenBank/DDBJ whole genome shotgun (WGS) entry which is preliminary data.</text>
</comment>
<accession>A0A9N8DB74</accession>
<sequence length="550" mass="61302">MDSIVLEALDGGWMRDAWMRTIQTNASHCILDWIVLPAPSSASDNDNPCNHGSSSTLSSLEMVFWTYLFCILLTGILLLLCHLYPSKELELVLDDSSIASHVQSLRSNQNTLRKVAILAFQHYAKTEIIPIFQELADVPQLLAVSMDLRFLPLSILTFFLQQPGAQKLKDLSLFFRLTRDTAQQRQEIEVMATVVQTHPSLSSISIESSCRGNTRPTSTATTATNDWLLDPLILALSNVPTLHSLFIYNLQSSTDVYNKLFQSTTLCTLEIAVYTTSTQSMTMMLSPSTVKLLASNGTLKTLKVPLLLSRETCTAWAHVIQHNKSLHTLTLIGYYSSQRQQGCAANKQNIKGTCLLPVLKALACNSSIEHLTVEIMNSFKAGENNTDYNNDRGLLQEHNHHFTAVDNYNTNHNSSHSLTQLTTILSSPCVVRALAWSLTRNKAIKSIRIGPFSDSTAAILQDTLVPAIQYNLTLETLELFASNRSVVWKSPVVEFYLQCNRLGRANVLLHQSSSSPSSLVDFLIQPQVDVRTMFHILSERPEALMQLSRC</sequence>
<organism evidence="2 3">
    <name type="scientific">Seminavis robusta</name>
    <dbReference type="NCBI Taxonomy" id="568900"/>
    <lineage>
        <taxon>Eukaryota</taxon>
        <taxon>Sar</taxon>
        <taxon>Stramenopiles</taxon>
        <taxon>Ochrophyta</taxon>
        <taxon>Bacillariophyta</taxon>
        <taxon>Bacillariophyceae</taxon>
        <taxon>Bacillariophycidae</taxon>
        <taxon>Naviculales</taxon>
        <taxon>Naviculaceae</taxon>
        <taxon>Seminavis</taxon>
    </lineage>
</organism>
<keyword evidence="3" id="KW-1185">Reference proteome</keyword>